<dbReference type="Gene3D" id="1.10.260.40">
    <property type="entry name" value="lambda repressor-like DNA-binding domains"/>
    <property type="match status" value="1"/>
</dbReference>
<keyword evidence="3" id="KW-1185">Reference proteome</keyword>
<dbReference type="GO" id="GO:0003677">
    <property type="term" value="F:DNA binding"/>
    <property type="evidence" value="ECO:0007669"/>
    <property type="project" value="UniProtKB-KW"/>
</dbReference>
<reference evidence="2 3" key="1">
    <citation type="submission" date="2015-10" db="EMBL/GenBank/DDBJ databases">
        <title>Draft genome sequence of Streptomyces corchorusii DSM 40340, type strain for the species Streptomyces corchorusii.</title>
        <authorList>
            <person name="Ruckert C."/>
            <person name="Winkler A."/>
            <person name="Kalinowski J."/>
            <person name="Kampfer P."/>
            <person name="Glaeser S."/>
        </authorList>
    </citation>
    <scope>NUCLEOTIDE SEQUENCE [LARGE SCALE GENOMIC DNA]</scope>
    <source>
        <strain evidence="2 3">DSM 40340</strain>
    </source>
</reference>
<dbReference type="EMBL" id="LMWP01000023">
    <property type="protein sequence ID" value="KUN24576.1"/>
    <property type="molecule type" value="Genomic_DNA"/>
</dbReference>
<accession>A0A101Q718</accession>
<gene>
    <name evidence="2" type="ORF">AQJ11_22380</name>
</gene>
<sequence>MAPKHQPTIRQRRLGAELRRLRESAGMSAPRAAELLGTDRTNISNIEAGRYGISEDRLRRLLSIYECDDEELIDALASMTGGRRNGWWEEYRGKIPPDFLDTSELEHYATSLRSVQTAHLPGIFQTEDHARALFDLSIPTLPRLEVELRVAHRLARHARIADEPGIPYVGLIHESALRMQVGGRKVAKAQLARLLEEGERHNVTLRVIPFSAGGFPMAGDSVMYAAGPSPHLDTVLVDSPLGAAFFHSSTQLANFRRRLDAIEEVALNPKQSSDAIAEIANDL</sequence>
<name>A0A101Q718_STRCK</name>
<dbReference type="InterPro" id="IPR043917">
    <property type="entry name" value="DUF5753"/>
</dbReference>
<dbReference type="Proteomes" id="UP000053398">
    <property type="component" value="Unassembled WGS sequence"/>
</dbReference>
<dbReference type="PROSITE" id="PS50943">
    <property type="entry name" value="HTH_CROC1"/>
    <property type="match status" value="1"/>
</dbReference>
<dbReference type="AlphaFoldDB" id="A0A101Q718"/>
<evidence type="ECO:0000259" key="1">
    <source>
        <dbReference type="PROSITE" id="PS50943"/>
    </source>
</evidence>
<comment type="caution">
    <text evidence="2">The sequence shown here is derived from an EMBL/GenBank/DDBJ whole genome shotgun (WGS) entry which is preliminary data.</text>
</comment>
<keyword evidence="2" id="KW-0238">DNA-binding</keyword>
<feature type="domain" description="HTH cro/C1-type" evidence="1">
    <location>
        <begin position="18"/>
        <end position="72"/>
    </location>
</feature>
<dbReference type="CDD" id="cd00093">
    <property type="entry name" value="HTH_XRE"/>
    <property type="match status" value="1"/>
</dbReference>
<protein>
    <submittedName>
        <fullName evidence="2">DNA-binding protein</fullName>
    </submittedName>
</protein>
<evidence type="ECO:0000313" key="3">
    <source>
        <dbReference type="Proteomes" id="UP000053398"/>
    </source>
</evidence>
<evidence type="ECO:0000313" key="2">
    <source>
        <dbReference type="EMBL" id="KUN24576.1"/>
    </source>
</evidence>
<dbReference type="SMART" id="SM00530">
    <property type="entry name" value="HTH_XRE"/>
    <property type="match status" value="1"/>
</dbReference>
<organism evidence="2 3">
    <name type="scientific">Streptomyces corchorusii</name>
    <name type="common">Streptomyces chibaensis</name>
    <dbReference type="NCBI Taxonomy" id="1903"/>
    <lineage>
        <taxon>Bacteria</taxon>
        <taxon>Bacillati</taxon>
        <taxon>Actinomycetota</taxon>
        <taxon>Actinomycetes</taxon>
        <taxon>Kitasatosporales</taxon>
        <taxon>Streptomycetaceae</taxon>
        <taxon>Streptomyces</taxon>
    </lineage>
</organism>
<dbReference type="InterPro" id="IPR001387">
    <property type="entry name" value="Cro/C1-type_HTH"/>
</dbReference>
<dbReference type="InterPro" id="IPR010982">
    <property type="entry name" value="Lambda_DNA-bd_dom_sf"/>
</dbReference>
<dbReference type="RefSeq" id="WP_059264147.1">
    <property type="nucleotide sequence ID" value="NZ_KQ948358.1"/>
</dbReference>
<dbReference type="Pfam" id="PF13560">
    <property type="entry name" value="HTH_31"/>
    <property type="match status" value="1"/>
</dbReference>
<dbReference type="SUPFAM" id="SSF47413">
    <property type="entry name" value="lambda repressor-like DNA-binding domains"/>
    <property type="match status" value="1"/>
</dbReference>
<proteinExistence type="predicted"/>
<dbReference type="Pfam" id="PF19054">
    <property type="entry name" value="DUF5753"/>
    <property type="match status" value="1"/>
</dbReference>